<organism evidence="1 2">
    <name type="scientific">Coniosporium uncinatum</name>
    <dbReference type="NCBI Taxonomy" id="93489"/>
    <lineage>
        <taxon>Eukaryota</taxon>
        <taxon>Fungi</taxon>
        <taxon>Dikarya</taxon>
        <taxon>Ascomycota</taxon>
        <taxon>Pezizomycotina</taxon>
        <taxon>Dothideomycetes</taxon>
        <taxon>Dothideomycetes incertae sedis</taxon>
        <taxon>Coniosporium</taxon>
    </lineage>
</organism>
<proteinExistence type="predicted"/>
<feature type="non-terminal residue" evidence="1">
    <location>
        <position position="1"/>
    </location>
</feature>
<name>A0ACC3CWI2_9PEZI</name>
<evidence type="ECO:0000313" key="2">
    <source>
        <dbReference type="Proteomes" id="UP001186974"/>
    </source>
</evidence>
<reference evidence="1" key="1">
    <citation type="submission" date="2024-09" db="EMBL/GenBank/DDBJ databases">
        <title>Black Yeasts Isolated from many extreme environments.</title>
        <authorList>
            <person name="Coleine C."/>
            <person name="Stajich J.E."/>
            <person name="Selbmann L."/>
        </authorList>
    </citation>
    <scope>NUCLEOTIDE SEQUENCE</scope>
    <source>
        <strain evidence="1">CCFEE 5737</strain>
    </source>
</reference>
<keyword evidence="2" id="KW-1185">Reference proteome</keyword>
<dbReference type="Proteomes" id="UP001186974">
    <property type="component" value="Unassembled WGS sequence"/>
</dbReference>
<comment type="caution">
    <text evidence="1">The sequence shown here is derived from an EMBL/GenBank/DDBJ whole genome shotgun (WGS) entry which is preliminary data.</text>
</comment>
<dbReference type="EMBL" id="JAWDJW010010560">
    <property type="protein sequence ID" value="KAK3045725.1"/>
    <property type="molecule type" value="Genomic_DNA"/>
</dbReference>
<accession>A0ACC3CWI2</accession>
<sequence length="50" mass="5975">KFEPHYRLVRVGMAQKIEKASRQQRKQRKNRSKEFRGTAKSKSATKDKKK</sequence>
<protein>
    <submittedName>
        <fullName evidence="1">Uncharacterized protein</fullName>
    </submittedName>
</protein>
<gene>
    <name evidence="1" type="ORF">LTS18_013609</name>
</gene>
<evidence type="ECO:0000313" key="1">
    <source>
        <dbReference type="EMBL" id="KAK3045725.1"/>
    </source>
</evidence>